<evidence type="ECO:0000313" key="2">
    <source>
        <dbReference type="EMBL" id="KAL1839320.1"/>
    </source>
</evidence>
<dbReference type="Proteomes" id="UP001583172">
    <property type="component" value="Unassembled WGS sequence"/>
</dbReference>
<sequence length="73" mass="7965">MPRIPNPFTRQREQPVAGPDEALGAGNWRWRPALPQGGEFWHRPKSCVGAMDGSAEAEQMDGADCLLGATSWT</sequence>
<evidence type="ECO:0000313" key="3">
    <source>
        <dbReference type="Proteomes" id="UP001583172"/>
    </source>
</evidence>
<accession>A0ABR3VCG8</accession>
<organism evidence="2 3">
    <name type="scientific">Humicola insolens</name>
    <name type="common">Soft-rot fungus</name>
    <dbReference type="NCBI Taxonomy" id="85995"/>
    <lineage>
        <taxon>Eukaryota</taxon>
        <taxon>Fungi</taxon>
        <taxon>Dikarya</taxon>
        <taxon>Ascomycota</taxon>
        <taxon>Pezizomycotina</taxon>
        <taxon>Sordariomycetes</taxon>
        <taxon>Sordariomycetidae</taxon>
        <taxon>Sordariales</taxon>
        <taxon>Chaetomiaceae</taxon>
        <taxon>Mycothermus</taxon>
    </lineage>
</organism>
<evidence type="ECO:0000256" key="1">
    <source>
        <dbReference type="SAM" id="MobiDB-lite"/>
    </source>
</evidence>
<comment type="caution">
    <text evidence="2">The sequence shown here is derived from an EMBL/GenBank/DDBJ whole genome shotgun (WGS) entry which is preliminary data.</text>
</comment>
<name>A0ABR3VCG8_HUMIN</name>
<proteinExistence type="predicted"/>
<keyword evidence="3" id="KW-1185">Reference proteome</keyword>
<reference evidence="2 3" key="1">
    <citation type="journal article" date="2024" name="Commun. Biol.">
        <title>Comparative genomic analysis of thermophilic fungi reveals convergent evolutionary adaptations and gene losses.</title>
        <authorList>
            <person name="Steindorff A.S."/>
            <person name="Aguilar-Pontes M.V."/>
            <person name="Robinson A.J."/>
            <person name="Andreopoulos B."/>
            <person name="LaButti K."/>
            <person name="Kuo A."/>
            <person name="Mondo S."/>
            <person name="Riley R."/>
            <person name="Otillar R."/>
            <person name="Haridas S."/>
            <person name="Lipzen A."/>
            <person name="Grimwood J."/>
            <person name="Schmutz J."/>
            <person name="Clum A."/>
            <person name="Reid I.D."/>
            <person name="Moisan M.C."/>
            <person name="Butler G."/>
            <person name="Nguyen T.T.M."/>
            <person name="Dewar K."/>
            <person name="Conant G."/>
            <person name="Drula E."/>
            <person name="Henrissat B."/>
            <person name="Hansel C."/>
            <person name="Singer S."/>
            <person name="Hutchinson M.I."/>
            <person name="de Vries R.P."/>
            <person name="Natvig D.O."/>
            <person name="Powell A.J."/>
            <person name="Tsang A."/>
            <person name="Grigoriev I.V."/>
        </authorList>
    </citation>
    <scope>NUCLEOTIDE SEQUENCE [LARGE SCALE GENOMIC DNA]</scope>
    <source>
        <strain evidence="2 3">CBS 620.91</strain>
    </source>
</reference>
<dbReference type="EMBL" id="JAZGSY010000164">
    <property type="protein sequence ID" value="KAL1839320.1"/>
    <property type="molecule type" value="Genomic_DNA"/>
</dbReference>
<feature type="region of interest" description="Disordered" evidence="1">
    <location>
        <begin position="1"/>
        <end position="39"/>
    </location>
</feature>
<gene>
    <name evidence="2" type="ORF">VTJ49DRAFT_1648</name>
</gene>
<protein>
    <submittedName>
        <fullName evidence="2">Uncharacterized protein</fullName>
    </submittedName>
</protein>